<evidence type="ECO:0008006" key="5">
    <source>
        <dbReference type="Google" id="ProtNLM"/>
    </source>
</evidence>
<dbReference type="EMBL" id="MU859105">
    <property type="protein sequence ID" value="KAK3953445.1"/>
    <property type="molecule type" value="Genomic_DNA"/>
</dbReference>
<dbReference type="Proteomes" id="UP001303222">
    <property type="component" value="Unassembled WGS sequence"/>
</dbReference>
<dbReference type="Pfam" id="PF00012">
    <property type="entry name" value="HSP70"/>
    <property type="match status" value="1"/>
</dbReference>
<dbReference type="CDD" id="cd10170">
    <property type="entry name" value="ASKHA_NBD_HSP70"/>
    <property type="match status" value="1"/>
</dbReference>
<dbReference type="SUPFAM" id="SSF53067">
    <property type="entry name" value="Actin-like ATPase domain"/>
    <property type="match status" value="2"/>
</dbReference>
<dbReference type="AlphaFoldDB" id="A0AAN6NWX9"/>
<keyword evidence="4" id="KW-1185">Reference proteome</keyword>
<dbReference type="InterPro" id="IPR043129">
    <property type="entry name" value="ATPase_NBD"/>
</dbReference>
<evidence type="ECO:0000313" key="4">
    <source>
        <dbReference type="Proteomes" id="UP001303222"/>
    </source>
</evidence>
<dbReference type="InterPro" id="IPR013126">
    <property type="entry name" value="Hsp_70_fam"/>
</dbReference>
<proteinExistence type="predicted"/>
<dbReference type="PANTHER" id="PTHR14187:SF5">
    <property type="entry name" value="HEAT SHOCK 70 KDA PROTEIN 12A"/>
    <property type="match status" value="1"/>
</dbReference>
<keyword evidence="1" id="KW-0547">Nucleotide-binding</keyword>
<evidence type="ECO:0000256" key="2">
    <source>
        <dbReference type="ARBA" id="ARBA00022840"/>
    </source>
</evidence>
<dbReference type="PANTHER" id="PTHR14187">
    <property type="entry name" value="ALPHA KINASE/ELONGATION FACTOR 2 KINASE"/>
    <property type="match status" value="1"/>
</dbReference>
<accession>A0AAN6NWX9</accession>
<dbReference type="Gene3D" id="3.90.640.10">
    <property type="entry name" value="Actin, Chain A, domain 4"/>
    <property type="match status" value="1"/>
</dbReference>
<keyword evidence="2" id="KW-0067">ATP-binding</keyword>
<evidence type="ECO:0000256" key="1">
    <source>
        <dbReference type="ARBA" id="ARBA00022741"/>
    </source>
</evidence>
<reference evidence="3" key="1">
    <citation type="journal article" date="2023" name="Mol. Phylogenet. Evol.">
        <title>Genome-scale phylogeny and comparative genomics of the fungal order Sordariales.</title>
        <authorList>
            <person name="Hensen N."/>
            <person name="Bonometti L."/>
            <person name="Westerberg I."/>
            <person name="Brannstrom I.O."/>
            <person name="Guillou S."/>
            <person name="Cros-Aarteil S."/>
            <person name="Calhoun S."/>
            <person name="Haridas S."/>
            <person name="Kuo A."/>
            <person name="Mondo S."/>
            <person name="Pangilinan J."/>
            <person name="Riley R."/>
            <person name="LaButti K."/>
            <person name="Andreopoulos B."/>
            <person name="Lipzen A."/>
            <person name="Chen C."/>
            <person name="Yan M."/>
            <person name="Daum C."/>
            <person name="Ng V."/>
            <person name="Clum A."/>
            <person name="Steindorff A."/>
            <person name="Ohm R.A."/>
            <person name="Martin F."/>
            <person name="Silar P."/>
            <person name="Natvig D.O."/>
            <person name="Lalanne C."/>
            <person name="Gautier V."/>
            <person name="Ament-Velasquez S.L."/>
            <person name="Kruys A."/>
            <person name="Hutchinson M.I."/>
            <person name="Powell A.J."/>
            <person name="Barry K."/>
            <person name="Miller A.N."/>
            <person name="Grigoriev I.V."/>
            <person name="Debuchy R."/>
            <person name="Gladieux P."/>
            <person name="Hiltunen Thoren M."/>
            <person name="Johannesson H."/>
        </authorList>
    </citation>
    <scope>NUCLEOTIDE SEQUENCE</scope>
    <source>
        <strain evidence="3">CBS 626.80</strain>
    </source>
</reference>
<gene>
    <name evidence="3" type="ORF">QBC32DRAFT_312968</name>
</gene>
<evidence type="ECO:0000313" key="3">
    <source>
        <dbReference type="EMBL" id="KAK3953445.1"/>
    </source>
</evidence>
<dbReference type="GO" id="GO:0005524">
    <property type="term" value="F:ATP binding"/>
    <property type="evidence" value="ECO:0007669"/>
    <property type="project" value="UniProtKB-KW"/>
</dbReference>
<comment type="caution">
    <text evidence="3">The sequence shown here is derived from an EMBL/GenBank/DDBJ whole genome shotgun (WGS) entry which is preliminary data.</text>
</comment>
<dbReference type="GO" id="GO:0140662">
    <property type="term" value="F:ATP-dependent protein folding chaperone"/>
    <property type="evidence" value="ECO:0007669"/>
    <property type="project" value="InterPro"/>
</dbReference>
<organism evidence="3 4">
    <name type="scientific">Pseudoneurospora amorphoporcata</name>
    <dbReference type="NCBI Taxonomy" id="241081"/>
    <lineage>
        <taxon>Eukaryota</taxon>
        <taxon>Fungi</taxon>
        <taxon>Dikarya</taxon>
        <taxon>Ascomycota</taxon>
        <taxon>Pezizomycotina</taxon>
        <taxon>Sordariomycetes</taxon>
        <taxon>Sordariomycetidae</taxon>
        <taxon>Sordariales</taxon>
        <taxon>Sordariaceae</taxon>
        <taxon>Pseudoneurospora</taxon>
    </lineage>
</organism>
<protein>
    <recommendedName>
        <fullName evidence="5">Actin-like ATPase domain-containing protein</fullName>
    </recommendedName>
</protein>
<dbReference type="Gene3D" id="3.30.420.40">
    <property type="match status" value="2"/>
</dbReference>
<reference evidence="3" key="2">
    <citation type="submission" date="2023-06" db="EMBL/GenBank/DDBJ databases">
        <authorList>
            <consortium name="Lawrence Berkeley National Laboratory"/>
            <person name="Mondo S.J."/>
            <person name="Hensen N."/>
            <person name="Bonometti L."/>
            <person name="Westerberg I."/>
            <person name="Brannstrom I.O."/>
            <person name="Guillou S."/>
            <person name="Cros-Aarteil S."/>
            <person name="Calhoun S."/>
            <person name="Haridas S."/>
            <person name="Kuo A."/>
            <person name="Pangilinan J."/>
            <person name="Riley R."/>
            <person name="Labutti K."/>
            <person name="Andreopoulos B."/>
            <person name="Lipzen A."/>
            <person name="Chen C."/>
            <person name="Yanf M."/>
            <person name="Daum C."/>
            <person name="Ng V."/>
            <person name="Clum A."/>
            <person name="Steindorff A."/>
            <person name="Ohm R."/>
            <person name="Martin F."/>
            <person name="Silar P."/>
            <person name="Natvig D."/>
            <person name="Lalanne C."/>
            <person name="Gautier V."/>
            <person name="Ament-Velasquez S.L."/>
            <person name="Kruys A."/>
            <person name="Hutchinson M.I."/>
            <person name="Powell A.J."/>
            <person name="Barry K."/>
            <person name="Miller A.N."/>
            <person name="Grigoriev I.V."/>
            <person name="Debuchy R."/>
            <person name="Gladieux P."/>
            <person name="Thoren M.H."/>
            <person name="Johannesson H."/>
        </authorList>
    </citation>
    <scope>NUCLEOTIDE SEQUENCE</scope>
    <source>
        <strain evidence="3">CBS 626.80</strain>
    </source>
</reference>
<sequence length="610" mass="68575">MVLTKFSELGLNESGPGQVAKTSGGSIIIVGIDFGTTFSGVAYTWSTKGDKVQVITSWDTDNYSSSNEEKTPSALSFIGEGQVNWGYSVPKDADQVKWFKLLLLDEEDLPKEVKTSSRILEARNYLRSHNRTPIEAIAVYLRCLWNHCIQRITESVSKTLVNYSKFHVVMTLPAIWPDYARCRMRVAANLAGILGHRAAGETELTFLSEPEAGAIATFADMEGRQDIKAGDTFVVVDCGGGTADVISYSVTQTDPMVVKESVKGEGGLCGAVFVDEAFVNMLKHKMQPKKWDMLSAETRQRLIHDEWEHGIKQRFDNKSNKTWSFNLPWECLAPKERLTVTSLPKVTFTSKEIEDVFNPVIEKINDLIHRQAVAVKEKYKIYPKYVILVGGFGRCKYLFEKVKAMKDRLLGEEIEVLQARGADPWTAICRGAVLHASASTGIGSIFIQVDARISRASYGVMMLDRWDPRRHKEVDKTWCEVEQVWLAKDQMDWFLREGEDISTKKPIKKSFYLTFSPNDSPTLKTMIYLTTVSPPPHRAESTVKSLCSIKWDMAVDILSLPTRTNSLGKVYHQLNFEIEMTCSGSSIDFAVIYNGKRQGSKNVAVEYSTR</sequence>
<name>A0AAN6NWX9_9PEZI</name>